<dbReference type="OrthoDB" id="3253362at2759"/>
<dbReference type="AlphaFoldDB" id="A8NKY8"/>
<protein>
    <recommendedName>
        <fullName evidence="3">F-box domain-containing protein</fullName>
    </recommendedName>
</protein>
<dbReference type="InParanoid" id="A8NKY8"/>
<dbReference type="RefSeq" id="XP_001834575.1">
    <property type="nucleotide sequence ID" value="XM_001834523.1"/>
</dbReference>
<keyword evidence="2" id="KW-1185">Reference proteome</keyword>
<evidence type="ECO:0000313" key="2">
    <source>
        <dbReference type="Proteomes" id="UP000001861"/>
    </source>
</evidence>
<dbReference type="VEuPathDB" id="FungiDB:CC1G_12453"/>
<dbReference type="EMBL" id="AACS02000010">
    <property type="protein sequence ID" value="EAU87235.1"/>
    <property type="molecule type" value="Genomic_DNA"/>
</dbReference>
<comment type="caution">
    <text evidence="1">The sequence shown here is derived from an EMBL/GenBank/DDBJ whole genome shotgun (WGS) entry which is preliminary data.</text>
</comment>
<evidence type="ECO:0000313" key="1">
    <source>
        <dbReference type="EMBL" id="EAU87235.1"/>
    </source>
</evidence>
<gene>
    <name evidence="1" type="ORF">CC1G_12453</name>
</gene>
<dbReference type="Proteomes" id="UP000001861">
    <property type="component" value="Unassembled WGS sequence"/>
</dbReference>
<dbReference type="KEGG" id="cci:CC1G_12453"/>
<dbReference type="SUPFAM" id="SSF52047">
    <property type="entry name" value="RNI-like"/>
    <property type="match status" value="1"/>
</dbReference>
<name>A8NKY8_COPC7</name>
<accession>A8NKY8</accession>
<dbReference type="InterPro" id="IPR032675">
    <property type="entry name" value="LRR_dom_sf"/>
</dbReference>
<dbReference type="Gene3D" id="3.80.10.10">
    <property type="entry name" value="Ribonuclease Inhibitor"/>
    <property type="match status" value="1"/>
</dbReference>
<dbReference type="GeneID" id="6011099"/>
<evidence type="ECO:0008006" key="3">
    <source>
        <dbReference type="Google" id="ProtNLM"/>
    </source>
</evidence>
<sequence length="452" mass="51024">MLLDEKDRLQFMTMRCVCPQWRSVAFTTQDLWRGLEVTLPLQGRDRVALPAKTNLEILNSWFNRGGTGNPPLRFVVTLSARKEYGCSKVAEDLFPLLSTFLVGRSWVEFGYFRPGMQLHGADLLGDVDEAWTEVGLTVPAHPWITLRTMSLDVGYEADYTLGTANFPALKSLYVTEWEIHDDDEMPEFSIEHDGLESLHLEFCSAASVDLIALALSQESVPALKDVILEQCNFNGHSPNSLSVEAPSPPEAIRSNASVERLVVVGDASITGLHCLALPQLRVLRLDVDGDEFTEETWSCTIKPFLERSTSHLHTLSIEGSHPFDSEELAFLISSAPSLHTLRVASLERLFDRIDGQEVSLPHLSTIVLSQPLRPSHLHSSAMNEAARYFTQRLAAMDGQRPPVVRIVHRLPQHWKVYEWDRLDERQVEKVHGFRRVGVEIVRDLKGFFLHLR</sequence>
<reference evidence="1 2" key="1">
    <citation type="journal article" date="2010" name="Proc. Natl. Acad. Sci. U.S.A.">
        <title>Insights into evolution of multicellular fungi from the assembled chromosomes of the mushroom Coprinopsis cinerea (Coprinus cinereus).</title>
        <authorList>
            <person name="Stajich J.E."/>
            <person name="Wilke S.K."/>
            <person name="Ahren D."/>
            <person name="Au C.H."/>
            <person name="Birren B.W."/>
            <person name="Borodovsky M."/>
            <person name="Burns C."/>
            <person name="Canback B."/>
            <person name="Casselton L.A."/>
            <person name="Cheng C.K."/>
            <person name="Deng J."/>
            <person name="Dietrich F.S."/>
            <person name="Fargo D.C."/>
            <person name="Farman M.L."/>
            <person name="Gathman A.C."/>
            <person name="Goldberg J."/>
            <person name="Guigo R."/>
            <person name="Hoegger P.J."/>
            <person name="Hooker J.B."/>
            <person name="Huggins A."/>
            <person name="James T.Y."/>
            <person name="Kamada T."/>
            <person name="Kilaru S."/>
            <person name="Kodira C."/>
            <person name="Kues U."/>
            <person name="Kupfer D."/>
            <person name="Kwan H.S."/>
            <person name="Lomsadze A."/>
            <person name="Li W."/>
            <person name="Lilly W.W."/>
            <person name="Ma L.J."/>
            <person name="Mackey A.J."/>
            <person name="Manning G."/>
            <person name="Martin F."/>
            <person name="Muraguchi H."/>
            <person name="Natvig D.O."/>
            <person name="Palmerini H."/>
            <person name="Ramesh M.A."/>
            <person name="Rehmeyer C.J."/>
            <person name="Roe B.A."/>
            <person name="Shenoy N."/>
            <person name="Stanke M."/>
            <person name="Ter-Hovhannisyan V."/>
            <person name="Tunlid A."/>
            <person name="Velagapudi R."/>
            <person name="Vision T.J."/>
            <person name="Zeng Q."/>
            <person name="Zolan M.E."/>
            <person name="Pukkila P.J."/>
        </authorList>
    </citation>
    <scope>NUCLEOTIDE SEQUENCE [LARGE SCALE GENOMIC DNA]</scope>
    <source>
        <strain evidence="2">Okayama-7 / 130 / ATCC MYA-4618 / FGSC 9003</strain>
    </source>
</reference>
<proteinExistence type="predicted"/>
<organism evidence="1 2">
    <name type="scientific">Coprinopsis cinerea (strain Okayama-7 / 130 / ATCC MYA-4618 / FGSC 9003)</name>
    <name type="common">Inky cap fungus</name>
    <name type="synonym">Hormographiella aspergillata</name>
    <dbReference type="NCBI Taxonomy" id="240176"/>
    <lineage>
        <taxon>Eukaryota</taxon>
        <taxon>Fungi</taxon>
        <taxon>Dikarya</taxon>
        <taxon>Basidiomycota</taxon>
        <taxon>Agaricomycotina</taxon>
        <taxon>Agaricomycetes</taxon>
        <taxon>Agaricomycetidae</taxon>
        <taxon>Agaricales</taxon>
        <taxon>Agaricineae</taxon>
        <taxon>Psathyrellaceae</taxon>
        <taxon>Coprinopsis</taxon>
    </lineage>
</organism>